<reference evidence="1" key="1">
    <citation type="submission" date="2020-11" db="EMBL/GenBank/DDBJ databases">
        <authorList>
            <consortium name="DOE Joint Genome Institute"/>
            <person name="Ahrendt S."/>
            <person name="Riley R."/>
            <person name="Andreopoulos W."/>
            <person name="Labutti K."/>
            <person name="Pangilinan J."/>
            <person name="Ruiz-Duenas F.J."/>
            <person name="Barrasa J.M."/>
            <person name="Sanchez-Garcia M."/>
            <person name="Camarero S."/>
            <person name="Miyauchi S."/>
            <person name="Serrano A."/>
            <person name="Linde D."/>
            <person name="Babiker R."/>
            <person name="Drula E."/>
            <person name="Ayuso-Fernandez I."/>
            <person name="Pacheco R."/>
            <person name="Padilla G."/>
            <person name="Ferreira P."/>
            <person name="Barriuso J."/>
            <person name="Kellner H."/>
            <person name="Castanera R."/>
            <person name="Alfaro M."/>
            <person name="Ramirez L."/>
            <person name="Pisabarro A.G."/>
            <person name="Kuo A."/>
            <person name="Tritt A."/>
            <person name="Lipzen A."/>
            <person name="He G."/>
            <person name="Yan M."/>
            <person name="Ng V."/>
            <person name="Cullen D."/>
            <person name="Martin F."/>
            <person name="Rosso M.-N."/>
            <person name="Henrissat B."/>
            <person name="Hibbett D."/>
            <person name="Martinez A.T."/>
            <person name="Grigoriev I.V."/>
        </authorList>
    </citation>
    <scope>NUCLEOTIDE SEQUENCE</scope>
    <source>
        <strain evidence="1">CBS 506.95</strain>
    </source>
</reference>
<organism evidence="1 2">
    <name type="scientific">Crepidotus variabilis</name>
    <dbReference type="NCBI Taxonomy" id="179855"/>
    <lineage>
        <taxon>Eukaryota</taxon>
        <taxon>Fungi</taxon>
        <taxon>Dikarya</taxon>
        <taxon>Basidiomycota</taxon>
        <taxon>Agaricomycotina</taxon>
        <taxon>Agaricomycetes</taxon>
        <taxon>Agaricomycetidae</taxon>
        <taxon>Agaricales</taxon>
        <taxon>Agaricineae</taxon>
        <taxon>Crepidotaceae</taxon>
        <taxon>Crepidotus</taxon>
    </lineage>
</organism>
<name>A0A9P6ENZ9_9AGAR</name>
<evidence type="ECO:0000313" key="2">
    <source>
        <dbReference type="Proteomes" id="UP000807306"/>
    </source>
</evidence>
<protein>
    <submittedName>
        <fullName evidence="1">Uncharacterized protein</fullName>
    </submittedName>
</protein>
<evidence type="ECO:0000313" key="1">
    <source>
        <dbReference type="EMBL" id="KAF9533306.1"/>
    </source>
</evidence>
<gene>
    <name evidence="1" type="ORF">CPB83DRAFT_542186</name>
</gene>
<accession>A0A9P6ENZ9</accession>
<keyword evidence="2" id="KW-1185">Reference proteome</keyword>
<proteinExistence type="predicted"/>
<dbReference type="EMBL" id="MU157829">
    <property type="protein sequence ID" value="KAF9533306.1"/>
    <property type="molecule type" value="Genomic_DNA"/>
</dbReference>
<comment type="caution">
    <text evidence="1">The sequence shown here is derived from an EMBL/GenBank/DDBJ whole genome shotgun (WGS) entry which is preliminary data.</text>
</comment>
<dbReference type="AlphaFoldDB" id="A0A9P6ENZ9"/>
<dbReference type="Proteomes" id="UP000807306">
    <property type="component" value="Unassembled WGS sequence"/>
</dbReference>
<sequence length="240" mass="27268">MDILYSRVFSSCSPAARERCHSILSAIVIFETPTIATLSDLLQIHTSHLLLDLHHLANIIKVEELPTLPTTVTHSEFPVAAYLSPIVSFSDDSWREFCKNKSRAGDFWVDSEATHKSLLERADLLLARSISPSPIHIHHSTWKMIFYYLTDAWSDNKAKDDFVGYWKASWPLFAEEFKTFQSSDPTQQGVLTGNQQCVRAFRLLLRCFTEVNEKIFQPKSGHLTYLILSAYLGHGSPIPI</sequence>